<feature type="domain" description="Restriction endonuclease type IV Mrr" evidence="2">
    <location>
        <begin position="47"/>
        <end position="154"/>
    </location>
</feature>
<dbReference type="PANTHER" id="PTHR30015">
    <property type="entry name" value="MRR RESTRICTION SYSTEM PROTEIN"/>
    <property type="match status" value="1"/>
</dbReference>
<evidence type="ECO:0000313" key="4">
    <source>
        <dbReference type="Proteomes" id="UP000184038"/>
    </source>
</evidence>
<dbReference type="SUPFAM" id="SSF52980">
    <property type="entry name" value="Restriction endonuclease-like"/>
    <property type="match status" value="1"/>
</dbReference>
<dbReference type="GO" id="GO:0009307">
    <property type="term" value="P:DNA restriction-modification system"/>
    <property type="evidence" value="ECO:0007669"/>
    <property type="project" value="InterPro"/>
</dbReference>
<proteinExistence type="predicted"/>
<dbReference type="InterPro" id="IPR011856">
    <property type="entry name" value="tRNA_endonuc-like_dom_sf"/>
</dbReference>
<dbReference type="InterPro" id="IPR007560">
    <property type="entry name" value="Restrct_endonuc_IV_Mrr"/>
</dbReference>
<gene>
    <name evidence="3" type="ORF">SAMN02746066_03019</name>
</gene>
<accession>A0A1M7L2B2</accession>
<keyword evidence="1" id="KW-0812">Transmembrane</keyword>
<reference evidence="3 4" key="1">
    <citation type="submission" date="2016-11" db="EMBL/GenBank/DDBJ databases">
        <authorList>
            <person name="Jaros S."/>
            <person name="Januszkiewicz K."/>
            <person name="Wedrychowicz H."/>
        </authorList>
    </citation>
    <scope>NUCLEOTIDE SEQUENCE [LARGE SCALE GENOMIC DNA]</scope>
    <source>
        <strain evidence="3 4">DSM 15930</strain>
    </source>
</reference>
<keyword evidence="1" id="KW-1133">Transmembrane helix</keyword>
<dbReference type="Gene3D" id="3.40.1350.10">
    <property type="match status" value="1"/>
</dbReference>
<dbReference type="PANTHER" id="PTHR30015:SF6">
    <property type="entry name" value="SLL1429 PROTEIN"/>
    <property type="match status" value="1"/>
</dbReference>
<dbReference type="GO" id="GO:0003677">
    <property type="term" value="F:DNA binding"/>
    <property type="evidence" value="ECO:0007669"/>
    <property type="project" value="InterPro"/>
</dbReference>
<dbReference type="GO" id="GO:0015666">
    <property type="term" value="F:restriction endodeoxyribonuclease activity"/>
    <property type="evidence" value="ECO:0007669"/>
    <property type="project" value="TreeGrafter"/>
</dbReference>
<protein>
    <submittedName>
        <fullName evidence="3">Restriction system protein</fullName>
    </submittedName>
</protein>
<dbReference type="STRING" id="1120996.SAMN02746066_03019"/>
<dbReference type="InterPro" id="IPR011335">
    <property type="entry name" value="Restrct_endonuc-II-like"/>
</dbReference>
<organism evidence="3 4">
    <name type="scientific">Anaerosporobacter mobilis DSM 15930</name>
    <dbReference type="NCBI Taxonomy" id="1120996"/>
    <lineage>
        <taxon>Bacteria</taxon>
        <taxon>Bacillati</taxon>
        <taxon>Bacillota</taxon>
        <taxon>Clostridia</taxon>
        <taxon>Lachnospirales</taxon>
        <taxon>Lachnospiraceae</taxon>
        <taxon>Anaerosporobacter</taxon>
    </lineage>
</organism>
<dbReference type="Proteomes" id="UP000184038">
    <property type="component" value="Unassembled WGS sequence"/>
</dbReference>
<dbReference type="AlphaFoldDB" id="A0A1M7L2B2"/>
<dbReference type="InterPro" id="IPR052906">
    <property type="entry name" value="Type_IV_Methyl-Rstrct_Enzyme"/>
</dbReference>
<keyword evidence="1" id="KW-0472">Membrane</keyword>
<dbReference type="RefSeq" id="WP_084139290.1">
    <property type="nucleotide sequence ID" value="NZ_FRCP01000015.1"/>
</dbReference>
<feature type="transmembrane region" description="Helical" evidence="1">
    <location>
        <begin position="12"/>
        <end position="29"/>
    </location>
</feature>
<keyword evidence="4" id="KW-1185">Reference proteome</keyword>
<evidence type="ECO:0000313" key="3">
    <source>
        <dbReference type="EMBL" id="SHM71945.1"/>
    </source>
</evidence>
<sequence length="162" mass="18661">MQFDTQQVEQLILLSAAVVASIFLLKFIMKCHKKKKLLQSNIYDIDLLSGEDFELFLYYFYKKHGYRVRLTPVTHDFGADLVIKSRGKRIVVQVKRYKERVGIKAVQEVIGSMAYYKAKQGMVITNSYYTQSAYVLAKSNGITLIGRNALLHMLEKDMVLLP</sequence>
<name>A0A1M7L2B2_9FIRM</name>
<dbReference type="EMBL" id="FRCP01000015">
    <property type="protein sequence ID" value="SHM71945.1"/>
    <property type="molecule type" value="Genomic_DNA"/>
</dbReference>
<evidence type="ECO:0000259" key="2">
    <source>
        <dbReference type="Pfam" id="PF04471"/>
    </source>
</evidence>
<dbReference type="Pfam" id="PF04471">
    <property type="entry name" value="Mrr_cat"/>
    <property type="match status" value="1"/>
</dbReference>
<evidence type="ECO:0000256" key="1">
    <source>
        <dbReference type="SAM" id="Phobius"/>
    </source>
</evidence>
<dbReference type="OrthoDB" id="9797274at2"/>